<dbReference type="SUPFAM" id="SSF142877">
    <property type="entry name" value="EndoU-like"/>
    <property type="match status" value="1"/>
</dbReference>
<keyword evidence="6 11" id="KW-0255">Endonuclease</keyword>
<dbReference type="GO" id="GO:0016787">
    <property type="term" value="F:hydrolase activity"/>
    <property type="evidence" value="ECO:0007669"/>
    <property type="project" value="UniProtKB-KW"/>
</dbReference>
<evidence type="ECO:0000256" key="10">
    <source>
        <dbReference type="ARBA" id="ARBA00023239"/>
    </source>
</evidence>
<dbReference type="InterPro" id="IPR018998">
    <property type="entry name" value="EndoU_C"/>
</dbReference>
<evidence type="ECO:0000256" key="1">
    <source>
        <dbReference type="ARBA" id="ARBA00001936"/>
    </source>
</evidence>
<dbReference type="EMBL" id="UZAN01043039">
    <property type="protein sequence ID" value="VDP77426.1"/>
    <property type="molecule type" value="Genomic_DNA"/>
</dbReference>
<dbReference type="InterPro" id="IPR039787">
    <property type="entry name" value="ENDOU"/>
</dbReference>
<comment type="similarity">
    <text evidence="2 11">Belongs to the ENDOU family.</text>
</comment>
<evidence type="ECO:0000256" key="7">
    <source>
        <dbReference type="ARBA" id="ARBA00022801"/>
    </source>
</evidence>
<protein>
    <recommendedName>
        <fullName evidence="11">Uridylate-specific endoribonuclease</fullName>
        <ecNumber evidence="11">4.6.1.-</ecNumber>
    </recommendedName>
</protein>
<evidence type="ECO:0000313" key="14">
    <source>
        <dbReference type="Proteomes" id="UP000272942"/>
    </source>
</evidence>
<keyword evidence="11" id="KW-0732">Signal</keyword>
<keyword evidence="8 11" id="KW-0694">RNA-binding</keyword>
<name>A0A183AGM4_9TREM</name>
<evidence type="ECO:0000259" key="12">
    <source>
        <dbReference type="PROSITE" id="PS51959"/>
    </source>
</evidence>
<dbReference type="Proteomes" id="UP000272942">
    <property type="component" value="Unassembled WGS sequence"/>
</dbReference>
<dbReference type="Pfam" id="PF09412">
    <property type="entry name" value="XendoU"/>
    <property type="match status" value="1"/>
</dbReference>
<organism evidence="15">
    <name type="scientific">Echinostoma caproni</name>
    <dbReference type="NCBI Taxonomy" id="27848"/>
    <lineage>
        <taxon>Eukaryota</taxon>
        <taxon>Metazoa</taxon>
        <taxon>Spiralia</taxon>
        <taxon>Lophotrochozoa</taxon>
        <taxon>Platyhelminthes</taxon>
        <taxon>Trematoda</taxon>
        <taxon>Digenea</taxon>
        <taxon>Plagiorchiida</taxon>
        <taxon>Echinostomata</taxon>
        <taxon>Echinostomatoidea</taxon>
        <taxon>Echinostomatidae</taxon>
        <taxon>Echinostoma</taxon>
    </lineage>
</organism>
<comment type="subunit">
    <text evidence="3 11">Monomer.</text>
</comment>
<reference evidence="15" key="1">
    <citation type="submission" date="2016-06" db="UniProtKB">
        <authorList>
            <consortium name="WormBaseParasite"/>
        </authorList>
    </citation>
    <scope>IDENTIFICATION</scope>
</reference>
<proteinExistence type="inferred from homology"/>
<evidence type="ECO:0000256" key="2">
    <source>
        <dbReference type="ARBA" id="ARBA00010168"/>
    </source>
</evidence>
<evidence type="ECO:0000256" key="9">
    <source>
        <dbReference type="ARBA" id="ARBA00023211"/>
    </source>
</evidence>
<evidence type="ECO:0000256" key="3">
    <source>
        <dbReference type="ARBA" id="ARBA00011245"/>
    </source>
</evidence>
<keyword evidence="4 11" id="KW-0540">Nuclease</keyword>
<keyword evidence="7 11" id="KW-0378">Hydrolase</keyword>
<accession>A0A183AGM4</accession>
<keyword evidence="14" id="KW-1185">Reference proteome</keyword>
<dbReference type="EC" id="4.6.1.-" evidence="11"/>
<dbReference type="WBParaSite" id="ECPE_0000612201-mRNA-1">
    <property type="protein sequence ID" value="ECPE_0000612201-mRNA-1"/>
    <property type="gene ID" value="ECPE_0000612201"/>
</dbReference>
<keyword evidence="5 11" id="KW-0479">Metal-binding</keyword>
<evidence type="ECO:0000256" key="4">
    <source>
        <dbReference type="ARBA" id="ARBA00022722"/>
    </source>
</evidence>
<dbReference type="OrthoDB" id="430326at2759"/>
<comment type="cofactor">
    <cofactor evidence="1 11">
        <name>Mn(2+)</name>
        <dbReference type="ChEBI" id="CHEBI:29035"/>
    </cofactor>
</comment>
<evidence type="ECO:0000256" key="11">
    <source>
        <dbReference type="RuleBase" id="RU367085"/>
    </source>
</evidence>
<dbReference type="GO" id="GO:0004521">
    <property type="term" value="F:RNA endonuclease activity"/>
    <property type="evidence" value="ECO:0007669"/>
    <property type="project" value="UniProtKB-UniRule"/>
</dbReference>
<gene>
    <name evidence="13" type="ORF">ECPE_LOCUS6109</name>
</gene>
<reference evidence="13 14" key="2">
    <citation type="submission" date="2018-11" db="EMBL/GenBank/DDBJ databases">
        <authorList>
            <consortium name="Pathogen Informatics"/>
        </authorList>
    </citation>
    <scope>NUCLEOTIDE SEQUENCE [LARGE SCALE GENOMIC DNA]</scope>
    <source>
        <strain evidence="13 14">Egypt</strain>
    </source>
</reference>
<keyword evidence="9 11" id="KW-0464">Manganese</keyword>
<feature type="signal peptide" evidence="11">
    <location>
        <begin position="1"/>
        <end position="18"/>
    </location>
</feature>
<evidence type="ECO:0000313" key="15">
    <source>
        <dbReference type="WBParaSite" id="ECPE_0000612201-mRNA-1"/>
    </source>
</evidence>
<sequence length="175" mass="20309">MLILLVLCLLSLERMGAATTKPELNSLVKKLWTLDRKEMQPLVQKQQLNKQGRVGFTRGTPPDEARASLFQGVNMNQLRKKRTIEAFFQLMDNYVPALGIRETMDTKEKSEVNAFLDAVVSTQVMQEAHQFLVSKRLSPAGKRDFKEQLYNIWFKFYRRNGQVLFVFISCVRLSY</sequence>
<evidence type="ECO:0000256" key="6">
    <source>
        <dbReference type="ARBA" id="ARBA00022759"/>
    </source>
</evidence>
<dbReference type="InterPro" id="IPR037227">
    <property type="entry name" value="EndoU-like"/>
</dbReference>
<feature type="domain" description="EndoU" evidence="12">
    <location>
        <begin position="20"/>
        <end position="175"/>
    </location>
</feature>
<dbReference type="PANTHER" id="PTHR12439:SF11">
    <property type="entry name" value="URIDYLATE-SPECIFIC ENDORIBONUCLEASE"/>
    <property type="match status" value="1"/>
</dbReference>
<dbReference type="GO" id="GO:0003723">
    <property type="term" value="F:RNA binding"/>
    <property type="evidence" value="ECO:0007669"/>
    <property type="project" value="UniProtKB-UniRule"/>
</dbReference>
<comment type="catalytic activity">
    <reaction evidence="11">
        <text>ribonucleotidyl-uridine-RNA = a 5'-end dephospho-uridine-RNA + a 3'-end 2',3'-cyclophospho-ribonucleotide-RNA</text>
        <dbReference type="Rhea" id="RHEA:67792"/>
        <dbReference type="Rhea" id="RHEA-COMP:10464"/>
        <dbReference type="Rhea" id="RHEA-COMP:17354"/>
        <dbReference type="Rhea" id="RHEA-COMP:17356"/>
        <dbReference type="ChEBI" id="CHEBI:83064"/>
        <dbReference type="ChEBI" id="CHEBI:173117"/>
        <dbReference type="ChEBI" id="CHEBI:173224"/>
    </reaction>
</comment>
<evidence type="ECO:0000256" key="5">
    <source>
        <dbReference type="ARBA" id="ARBA00022723"/>
    </source>
</evidence>
<dbReference type="AlphaFoldDB" id="A0A183AGM4"/>
<feature type="chain" id="PRO_5043073764" description="Uridylate-specific endoribonuclease" evidence="11">
    <location>
        <begin position="19"/>
        <end position="175"/>
    </location>
</feature>
<dbReference type="GO" id="GO:0046872">
    <property type="term" value="F:metal ion binding"/>
    <property type="evidence" value="ECO:0007669"/>
    <property type="project" value="UniProtKB-UniRule"/>
</dbReference>
<evidence type="ECO:0000313" key="13">
    <source>
        <dbReference type="EMBL" id="VDP77426.1"/>
    </source>
</evidence>
<evidence type="ECO:0000256" key="8">
    <source>
        <dbReference type="ARBA" id="ARBA00022884"/>
    </source>
</evidence>
<keyword evidence="10" id="KW-0456">Lyase</keyword>
<dbReference type="PANTHER" id="PTHR12439">
    <property type="entry name" value="PLACENTAL PROTEIN 11-RELATED"/>
    <property type="match status" value="1"/>
</dbReference>
<dbReference type="PROSITE" id="PS51959">
    <property type="entry name" value="ENDOU"/>
    <property type="match status" value="1"/>
</dbReference>
<dbReference type="GO" id="GO:0016829">
    <property type="term" value="F:lyase activity"/>
    <property type="evidence" value="ECO:0007669"/>
    <property type="project" value="UniProtKB-KW"/>
</dbReference>